<evidence type="ECO:0000313" key="6">
    <source>
        <dbReference type="Proteomes" id="UP000466894"/>
    </source>
</evidence>
<evidence type="ECO:0000313" key="4">
    <source>
        <dbReference type="EMBL" id="ORB12769.1"/>
    </source>
</evidence>
<gene>
    <name evidence="3" type="primary">vapB1</name>
    <name evidence="4" type="ORF">BST37_15360</name>
    <name evidence="3" type="ORF">MNVI_21200</name>
</gene>
<dbReference type="SUPFAM" id="SSF47598">
    <property type="entry name" value="Ribbon-helix-helix"/>
    <property type="match status" value="1"/>
</dbReference>
<feature type="domain" description="Antitoxin FitA-like ribbon-helix-helix" evidence="2">
    <location>
        <begin position="2"/>
        <end position="37"/>
    </location>
</feature>
<protein>
    <submittedName>
        <fullName evidence="3 4">Antitoxin</fullName>
    </submittedName>
</protein>
<dbReference type="EMBL" id="AP022583">
    <property type="protein sequence ID" value="BBY06802.1"/>
    <property type="molecule type" value="Genomic_DNA"/>
</dbReference>
<evidence type="ECO:0000259" key="2">
    <source>
        <dbReference type="Pfam" id="PF22513"/>
    </source>
</evidence>
<dbReference type="Pfam" id="PF22513">
    <property type="entry name" value="FitA-like_RHH"/>
    <property type="match status" value="1"/>
</dbReference>
<feature type="compositionally biased region" description="Basic and acidic residues" evidence="1">
    <location>
        <begin position="67"/>
        <end position="79"/>
    </location>
</feature>
<dbReference type="RefSeq" id="WP_083088630.1">
    <property type="nucleotide sequence ID" value="NZ_AP022583.1"/>
</dbReference>
<organism evidence="3 6">
    <name type="scientific">Mycobacterium noviomagense</name>
    <dbReference type="NCBI Taxonomy" id="459858"/>
    <lineage>
        <taxon>Bacteria</taxon>
        <taxon>Bacillati</taxon>
        <taxon>Actinomycetota</taxon>
        <taxon>Actinomycetes</taxon>
        <taxon>Mycobacteriales</taxon>
        <taxon>Mycobacteriaceae</taxon>
        <taxon>Mycobacterium</taxon>
    </lineage>
</organism>
<dbReference type="AlphaFoldDB" id="A0A7I7PE19"/>
<sequence>MATIQIRDVPEEVAQTYRRRAEAAGKSLQAYMREQLIEGARRRDKAEVIAVLEQTLASSTKPGISRDTIEASRRELRGD</sequence>
<accession>A0A7I7PE19</accession>
<evidence type="ECO:0000313" key="3">
    <source>
        <dbReference type="EMBL" id="BBY06802.1"/>
    </source>
</evidence>
<dbReference type="KEGG" id="mnv:MNVI_21200"/>
<reference evidence="4 5" key="1">
    <citation type="submission" date="2017-02" db="EMBL/GenBank/DDBJ databases">
        <title>The new phylogeny of genus Mycobacterium.</title>
        <authorList>
            <person name="Tortoli E."/>
            <person name="Trovato A."/>
            <person name="Cirillo D.M."/>
        </authorList>
    </citation>
    <scope>NUCLEOTIDE SEQUENCE [LARGE SCALE GENOMIC DNA]</scope>
    <source>
        <strain evidence="4 5">DSM 45145</strain>
    </source>
</reference>
<dbReference type="InterPro" id="IPR053853">
    <property type="entry name" value="FitA-like_RHH"/>
</dbReference>
<evidence type="ECO:0000313" key="5">
    <source>
        <dbReference type="Proteomes" id="UP000192374"/>
    </source>
</evidence>
<reference evidence="3" key="3">
    <citation type="submission" date="2020-02" db="EMBL/GenBank/DDBJ databases">
        <authorList>
            <person name="Matsumoto Y."/>
            <person name="Motooka D."/>
            <person name="Nakamura S."/>
        </authorList>
    </citation>
    <scope>NUCLEOTIDE SEQUENCE</scope>
    <source>
        <strain evidence="3">JCM 16367</strain>
    </source>
</reference>
<dbReference type="InterPro" id="IPR010985">
    <property type="entry name" value="Ribbon_hlx_hlx"/>
</dbReference>
<proteinExistence type="predicted"/>
<dbReference type="Proteomes" id="UP000192374">
    <property type="component" value="Unassembled WGS sequence"/>
</dbReference>
<dbReference type="OrthoDB" id="7107936at2"/>
<dbReference type="EMBL" id="MVIC01000030">
    <property type="protein sequence ID" value="ORB12769.1"/>
    <property type="molecule type" value="Genomic_DNA"/>
</dbReference>
<feature type="region of interest" description="Disordered" evidence="1">
    <location>
        <begin position="60"/>
        <end position="79"/>
    </location>
</feature>
<dbReference type="GO" id="GO:0006355">
    <property type="term" value="P:regulation of DNA-templated transcription"/>
    <property type="evidence" value="ECO:0007669"/>
    <property type="project" value="InterPro"/>
</dbReference>
<name>A0A7I7PE19_9MYCO</name>
<keyword evidence="5" id="KW-1185">Reference proteome</keyword>
<evidence type="ECO:0000256" key="1">
    <source>
        <dbReference type="SAM" id="MobiDB-lite"/>
    </source>
</evidence>
<dbReference type="Proteomes" id="UP000466894">
    <property type="component" value="Chromosome"/>
</dbReference>
<reference evidence="3 6" key="2">
    <citation type="journal article" date="2019" name="Emerg. Microbes Infect.">
        <title>Comprehensive subspecies identification of 175 nontuberculous mycobacteria species based on 7547 genomic profiles.</title>
        <authorList>
            <person name="Matsumoto Y."/>
            <person name="Kinjo T."/>
            <person name="Motooka D."/>
            <person name="Nabeya D."/>
            <person name="Jung N."/>
            <person name="Uechi K."/>
            <person name="Horii T."/>
            <person name="Iida T."/>
            <person name="Fujita J."/>
            <person name="Nakamura S."/>
        </authorList>
    </citation>
    <scope>NUCLEOTIDE SEQUENCE [LARGE SCALE GENOMIC DNA]</scope>
    <source>
        <strain evidence="3 6">JCM 16367</strain>
    </source>
</reference>